<dbReference type="STRING" id="84645.A0A498NKP6"/>
<dbReference type="GO" id="GO:0016874">
    <property type="term" value="F:ligase activity"/>
    <property type="evidence" value="ECO:0007669"/>
    <property type="project" value="UniProtKB-KW"/>
</dbReference>
<keyword evidence="3" id="KW-1185">Reference proteome</keyword>
<keyword evidence="2" id="KW-0436">Ligase</keyword>
<comment type="caution">
    <text evidence="2">The sequence shown here is derived from an EMBL/GenBank/DDBJ whole genome shotgun (WGS) entry which is preliminary data.</text>
</comment>
<dbReference type="InterPro" id="IPR040700">
    <property type="entry name" value="ZNRF-3_ecto"/>
</dbReference>
<dbReference type="GO" id="GO:0016567">
    <property type="term" value="P:protein ubiquitination"/>
    <property type="evidence" value="ECO:0007669"/>
    <property type="project" value="UniProtKB-UniPathway"/>
</dbReference>
<dbReference type="Gene3D" id="3.50.30.30">
    <property type="match status" value="1"/>
</dbReference>
<dbReference type="EMBL" id="QBIY01011377">
    <property type="protein sequence ID" value="RXN32445.1"/>
    <property type="molecule type" value="Genomic_DNA"/>
</dbReference>
<name>A0A498NKP6_LABRO</name>
<evidence type="ECO:0000313" key="2">
    <source>
        <dbReference type="EMBL" id="RXN32445.1"/>
    </source>
</evidence>
<gene>
    <name evidence="2" type="ORF">ROHU_004647</name>
</gene>
<dbReference type="Pfam" id="PF18212">
    <property type="entry name" value="ZNRF_3_ecto"/>
    <property type="match status" value="1"/>
</dbReference>
<reference evidence="2 3" key="1">
    <citation type="submission" date="2018-03" db="EMBL/GenBank/DDBJ databases">
        <title>Draft genome sequence of Rohu Carp (Labeo rohita).</title>
        <authorList>
            <person name="Das P."/>
            <person name="Kushwaha B."/>
            <person name="Joshi C.G."/>
            <person name="Kumar D."/>
            <person name="Nagpure N.S."/>
            <person name="Sahoo L."/>
            <person name="Das S.P."/>
            <person name="Bit A."/>
            <person name="Patnaik S."/>
            <person name="Meher P.K."/>
            <person name="Jayasankar P."/>
            <person name="Koringa P.G."/>
            <person name="Patel N.V."/>
            <person name="Hinsu A.T."/>
            <person name="Kumar R."/>
            <person name="Pandey M."/>
            <person name="Agarwal S."/>
            <person name="Srivastava S."/>
            <person name="Singh M."/>
            <person name="Iquebal M.A."/>
            <person name="Jaiswal S."/>
            <person name="Angadi U.B."/>
            <person name="Kumar N."/>
            <person name="Raza M."/>
            <person name="Shah T.M."/>
            <person name="Rai A."/>
            <person name="Jena J.K."/>
        </authorList>
    </citation>
    <scope>NUCLEOTIDE SEQUENCE [LARGE SCALE GENOMIC DNA]</scope>
    <source>
        <strain evidence="2">DASCIFA01</strain>
        <tissue evidence="2">Testis</tissue>
    </source>
</reference>
<protein>
    <submittedName>
        <fullName evidence="2">E3 ubiquitin-ligase RNF43</fullName>
    </submittedName>
</protein>
<accession>A0A498NKP6</accession>
<evidence type="ECO:0000313" key="3">
    <source>
        <dbReference type="Proteomes" id="UP000290572"/>
    </source>
</evidence>
<dbReference type="AlphaFoldDB" id="A0A498NKP6"/>
<organism evidence="2 3">
    <name type="scientific">Labeo rohita</name>
    <name type="common">Indian major carp</name>
    <name type="synonym">Cyprinus rohita</name>
    <dbReference type="NCBI Taxonomy" id="84645"/>
    <lineage>
        <taxon>Eukaryota</taxon>
        <taxon>Metazoa</taxon>
        <taxon>Chordata</taxon>
        <taxon>Craniata</taxon>
        <taxon>Vertebrata</taxon>
        <taxon>Euteleostomi</taxon>
        <taxon>Actinopterygii</taxon>
        <taxon>Neopterygii</taxon>
        <taxon>Teleostei</taxon>
        <taxon>Ostariophysi</taxon>
        <taxon>Cypriniformes</taxon>
        <taxon>Cyprinidae</taxon>
        <taxon>Labeoninae</taxon>
        <taxon>Labeonini</taxon>
        <taxon>Labeo</taxon>
    </lineage>
</organism>
<evidence type="ECO:0000259" key="1">
    <source>
        <dbReference type="Pfam" id="PF18212"/>
    </source>
</evidence>
<dbReference type="Proteomes" id="UP000290572">
    <property type="component" value="Unassembled WGS sequence"/>
</dbReference>
<proteinExistence type="predicted"/>
<dbReference type="UniPathway" id="UPA00143"/>
<sequence length="131" mass="14910">MKGRWRSHPLSLCNTSEDDRQESIFISIVKLESPESKVPQCQPLLDKINPMQMFPSEDITEFNGSFRPDADFLQSRVVRQIERETGAADNVRPFHKASQSGLVRRYEKSSKYLPKTAHSLPHNPNIPCVSG</sequence>
<feature type="domain" description="ZNRF-3 ectodomain" evidence="1">
    <location>
        <begin position="7"/>
        <end position="48"/>
    </location>
</feature>